<reference evidence="6" key="3">
    <citation type="journal article" date="2019" name="Int. J. Syst. Evol. Microbiol.">
        <title>The Global Catalogue of Microorganisms (GCM) 10K type strain sequencing project: providing services to taxonomists for standard genome sequencing and annotation.</title>
        <authorList>
            <consortium name="The Broad Institute Genomics Platform"/>
            <consortium name="The Broad Institute Genome Sequencing Center for Infectious Disease"/>
            <person name="Wu L."/>
            <person name="Ma J."/>
        </authorList>
    </citation>
    <scope>NUCLEOTIDE SEQUENCE [LARGE SCALE GENOMIC DNA]</scope>
    <source>
        <strain evidence="6">JCM 10664</strain>
    </source>
</reference>
<dbReference type="Proteomes" id="UP000597989">
    <property type="component" value="Unassembled WGS sequence"/>
</dbReference>
<evidence type="ECO:0000313" key="6">
    <source>
        <dbReference type="Proteomes" id="UP001500220"/>
    </source>
</evidence>
<reference evidence="4" key="4">
    <citation type="submission" date="2020-09" db="EMBL/GenBank/DDBJ databases">
        <authorList>
            <person name="Sun Q."/>
            <person name="Zhou Y."/>
        </authorList>
    </citation>
    <scope>NUCLEOTIDE SEQUENCE</scope>
    <source>
        <strain evidence="4">CGMCC 4.7206</strain>
    </source>
</reference>
<evidence type="ECO:0000313" key="5">
    <source>
        <dbReference type="Proteomes" id="UP000597989"/>
    </source>
</evidence>
<reference evidence="4 5" key="2">
    <citation type="journal article" date="2014" name="Int. J. Syst. Evol. Microbiol.">
        <title>Complete genome sequence of Corynebacterium casei LMG S-19264T (=DSM 44701T), isolated from a smear-ripened cheese.</title>
        <authorList>
            <consortium name="US DOE Joint Genome Institute (JGI-PGF)"/>
            <person name="Walter F."/>
            <person name="Albersmeier A."/>
            <person name="Kalinowski J."/>
            <person name="Ruckert C."/>
        </authorList>
    </citation>
    <scope>NUCLEOTIDE SEQUENCE [LARGE SCALE GENOMIC DNA]</scope>
    <source>
        <strain evidence="4 5">CGMCC 4.7206</strain>
    </source>
</reference>
<comment type="caution">
    <text evidence="4">The sequence shown here is derived from an EMBL/GenBank/DDBJ whole genome shotgun (WGS) entry which is preliminary data.</text>
</comment>
<evidence type="ECO:0000259" key="2">
    <source>
        <dbReference type="Pfam" id="PF20229"/>
    </source>
</evidence>
<feature type="coiled-coil region" evidence="1">
    <location>
        <begin position="106"/>
        <end position="164"/>
    </location>
</feature>
<keyword evidence="6" id="KW-1185">Reference proteome</keyword>
<feature type="domain" description="ChrB N-terminal" evidence="2">
    <location>
        <begin position="14"/>
        <end position="172"/>
    </location>
</feature>
<dbReference type="AlphaFoldDB" id="A0A917JW29"/>
<reference evidence="3" key="1">
    <citation type="journal article" date="2014" name="Int. J. Syst. Evol. Microbiol.">
        <title>Complete genome of a new Firmicutes species belonging to the dominant human colonic microbiota ('Ruminococcus bicirculans') reveals two chromosomes and a selective capacity to utilize plant glucans.</title>
        <authorList>
            <consortium name="NISC Comparative Sequencing Program"/>
            <person name="Wegmann U."/>
            <person name="Louis P."/>
            <person name="Goesmann A."/>
            <person name="Henrissat B."/>
            <person name="Duncan S.H."/>
            <person name="Flint H.J."/>
        </authorList>
    </citation>
    <scope>NUCLEOTIDE SEQUENCE</scope>
    <source>
        <strain evidence="3">JCM 10664</strain>
    </source>
</reference>
<dbReference type="EMBL" id="BAAAHC010000019">
    <property type="protein sequence ID" value="GAA0535912.1"/>
    <property type="molecule type" value="Genomic_DNA"/>
</dbReference>
<dbReference type="Pfam" id="PF20229">
    <property type="entry name" value="ChrB_N"/>
    <property type="match status" value="1"/>
</dbReference>
<organism evidence="4 5">
    <name type="scientific">Saccharopolyspora thermophila</name>
    <dbReference type="NCBI Taxonomy" id="89367"/>
    <lineage>
        <taxon>Bacteria</taxon>
        <taxon>Bacillati</taxon>
        <taxon>Actinomycetota</taxon>
        <taxon>Actinomycetes</taxon>
        <taxon>Pseudonocardiales</taxon>
        <taxon>Pseudonocardiaceae</taxon>
        <taxon>Saccharopolyspora</taxon>
    </lineage>
</organism>
<reference evidence="3" key="5">
    <citation type="submission" date="2023-12" db="EMBL/GenBank/DDBJ databases">
        <authorList>
            <person name="Sun Q."/>
            <person name="Inoue M."/>
        </authorList>
    </citation>
    <scope>NUCLEOTIDE SEQUENCE</scope>
    <source>
        <strain evidence="3">JCM 10664</strain>
    </source>
</reference>
<proteinExistence type="predicted"/>
<gene>
    <name evidence="3" type="ORF">GCM10009545_43210</name>
    <name evidence="4" type="ORF">GCM10011581_24520</name>
</gene>
<name>A0A917JW29_9PSEU</name>
<keyword evidence="1" id="KW-0175">Coiled coil</keyword>
<accession>A0A917JW29</accession>
<dbReference type="InterPro" id="IPR046858">
    <property type="entry name" value="ChrB_N"/>
</dbReference>
<protein>
    <recommendedName>
        <fullName evidence="2">ChrB N-terminal domain-containing protein</fullName>
    </recommendedName>
</protein>
<sequence length="172" mass="19444">MLVVRLPAQPSRHRVAVWRELRRAGALSLGQGTWALPDVPGVADGVARAIELAERGSGEVIVLSATGRGEHDAARLTAMFTAERQEEWAEFLTECGRFDAEIDKELRTGKLTMAELEEEEQSLERLRRWYRDLMARDVFGAPAAEEARQRLQHCADRLADYTEQVFQALHQM</sequence>
<evidence type="ECO:0000313" key="3">
    <source>
        <dbReference type="EMBL" id="GAA0535912.1"/>
    </source>
</evidence>
<evidence type="ECO:0000313" key="4">
    <source>
        <dbReference type="EMBL" id="GGI86495.1"/>
    </source>
</evidence>
<dbReference type="Proteomes" id="UP001500220">
    <property type="component" value="Unassembled WGS sequence"/>
</dbReference>
<dbReference type="EMBL" id="BMMT01000007">
    <property type="protein sequence ID" value="GGI86495.1"/>
    <property type="molecule type" value="Genomic_DNA"/>
</dbReference>
<evidence type="ECO:0000256" key="1">
    <source>
        <dbReference type="SAM" id="Coils"/>
    </source>
</evidence>